<accession>A0A4Z1SUX8</accession>
<dbReference type="Proteomes" id="UP000315496">
    <property type="component" value="Chromosome 1"/>
</dbReference>
<sequence>MSWMQPPEAHVTRRIPQLESSIFGPPEQQNGPTGRKPMPTQNSSSIVFMSDGDLKDYASERSKAHAALAEKHRGAGLQQAGVLSTDPEPTTPSPSHTSVALSKNRPQDQFHLTANLPEAMENHPSITVTRKGQASNVLNLDSGSPEQYDEFRRQACARSHYQCPGKQSADVLANPNYGYDKNYGFDANGFKPTDCLPSPPDQTVIRSPKTRITAYQPSDRHNFF</sequence>
<gene>
    <name evidence="2" type="ORF">GMRT_16345</name>
</gene>
<feature type="compositionally biased region" description="Basic and acidic residues" evidence="1">
    <location>
        <begin position="58"/>
        <end position="73"/>
    </location>
</feature>
<protein>
    <submittedName>
        <fullName evidence="2">Uncharacterized protein</fullName>
    </submittedName>
</protein>
<feature type="region of interest" description="Disordered" evidence="1">
    <location>
        <begin position="58"/>
        <end position="102"/>
    </location>
</feature>
<evidence type="ECO:0000313" key="3">
    <source>
        <dbReference type="Proteomes" id="UP000315496"/>
    </source>
</evidence>
<dbReference type="EMBL" id="VDLU01000001">
    <property type="protein sequence ID" value="TNJ29692.1"/>
    <property type="molecule type" value="Genomic_DNA"/>
</dbReference>
<feature type="compositionally biased region" description="Low complexity" evidence="1">
    <location>
        <begin position="84"/>
        <end position="98"/>
    </location>
</feature>
<name>A0A4Z1SUX8_GIAMU</name>
<dbReference type="AlphaFoldDB" id="A0A4Z1SUX8"/>
<feature type="region of interest" description="Disordered" evidence="1">
    <location>
        <begin position="1"/>
        <end position="46"/>
    </location>
</feature>
<dbReference type="OrthoDB" id="10249379at2759"/>
<evidence type="ECO:0000313" key="2">
    <source>
        <dbReference type="EMBL" id="TNJ29692.1"/>
    </source>
</evidence>
<organism evidence="2 3">
    <name type="scientific">Giardia muris</name>
    <dbReference type="NCBI Taxonomy" id="5742"/>
    <lineage>
        <taxon>Eukaryota</taxon>
        <taxon>Metamonada</taxon>
        <taxon>Diplomonadida</taxon>
        <taxon>Hexamitidae</taxon>
        <taxon>Giardiinae</taxon>
        <taxon>Giardia</taxon>
    </lineage>
</organism>
<proteinExistence type="predicted"/>
<comment type="caution">
    <text evidence="2">The sequence shown here is derived from an EMBL/GenBank/DDBJ whole genome shotgun (WGS) entry which is preliminary data.</text>
</comment>
<dbReference type="VEuPathDB" id="GiardiaDB:GMRT_16345"/>
<reference evidence="2 3" key="1">
    <citation type="submission" date="2019-05" db="EMBL/GenBank/DDBJ databases">
        <title>The compact genome of Giardia muris reveals important steps in the evolution of intestinal protozoan parasites.</title>
        <authorList>
            <person name="Xu F."/>
            <person name="Jimenez-Gonzalez A."/>
            <person name="Einarsson E."/>
            <person name="Astvaldsson A."/>
            <person name="Peirasmaki D."/>
            <person name="Eckmann L."/>
            <person name="Andersson J.O."/>
            <person name="Svard S.G."/>
            <person name="Jerlstrom-Hultqvist J."/>
        </authorList>
    </citation>
    <scope>NUCLEOTIDE SEQUENCE [LARGE SCALE GENOMIC DNA]</scope>
    <source>
        <strain evidence="2 3">Roberts-Thomson</strain>
    </source>
</reference>
<evidence type="ECO:0000256" key="1">
    <source>
        <dbReference type="SAM" id="MobiDB-lite"/>
    </source>
</evidence>
<keyword evidence="3" id="KW-1185">Reference proteome</keyword>